<evidence type="ECO:0000256" key="2">
    <source>
        <dbReference type="ARBA" id="ARBA00006653"/>
    </source>
</evidence>
<dbReference type="RefSeq" id="XP_026615498.1">
    <property type="nucleotide sequence ID" value="XM_026756441.1"/>
</dbReference>
<dbReference type="PANTHER" id="PTHR31658">
    <property type="entry name" value="CONSERVED OLIGOMERIC GOLGI COMPLEX SUBUNIT 1"/>
    <property type="match status" value="1"/>
</dbReference>
<dbReference type="Proteomes" id="UP000215305">
    <property type="component" value="Unassembled WGS sequence"/>
</dbReference>
<evidence type="ECO:0000313" key="10">
    <source>
        <dbReference type="Proteomes" id="UP000215305"/>
    </source>
</evidence>
<keyword evidence="6" id="KW-0333">Golgi apparatus</keyword>
<dbReference type="GO" id="GO:0000139">
    <property type="term" value="C:Golgi membrane"/>
    <property type="evidence" value="ECO:0007669"/>
    <property type="project" value="UniProtKB-SubCell"/>
</dbReference>
<dbReference type="AlphaFoldDB" id="A0A397HAM1"/>
<keyword evidence="4" id="KW-0813">Transport</keyword>
<protein>
    <recommendedName>
        <fullName evidence="3">Conserved oligomeric Golgi complex subunit 1</fullName>
    </recommendedName>
</protein>
<keyword evidence="5" id="KW-0653">Protein transport</keyword>
<evidence type="ECO:0000256" key="6">
    <source>
        <dbReference type="ARBA" id="ARBA00023034"/>
    </source>
</evidence>
<feature type="region of interest" description="Disordered" evidence="8">
    <location>
        <begin position="698"/>
        <end position="717"/>
    </location>
</feature>
<evidence type="ECO:0000256" key="5">
    <source>
        <dbReference type="ARBA" id="ARBA00022927"/>
    </source>
</evidence>
<evidence type="ECO:0000256" key="4">
    <source>
        <dbReference type="ARBA" id="ARBA00022448"/>
    </source>
</evidence>
<proteinExistence type="inferred from homology"/>
<comment type="subcellular location">
    <subcellularLocation>
        <location evidence="1">Golgi apparatus membrane</location>
        <topology evidence="1">Peripheral membrane protein</topology>
    </subcellularLocation>
</comment>
<evidence type="ECO:0000256" key="1">
    <source>
        <dbReference type="ARBA" id="ARBA00004395"/>
    </source>
</evidence>
<evidence type="ECO:0000256" key="8">
    <source>
        <dbReference type="SAM" id="MobiDB-lite"/>
    </source>
</evidence>
<dbReference type="GO" id="GO:0006891">
    <property type="term" value="P:intra-Golgi vesicle-mediated transport"/>
    <property type="evidence" value="ECO:0007669"/>
    <property type="project" value="InterPro"/>
</dbReference>
<dbReference type="InterPro" id="IPR033370">
    <property type="entry name" value="COG1"/>
</dbReference>
<dbReference type="STRING" id="41047.A0A397HAM1"/>
<evidence type="ECO:0000256" key="3">
    <source>
        <dbReference type="ARBA" id="ARBA00020978"/>
    </source>
</evidence>
<dbReference type="GO" id="GO:0017119">
    <property type="term" value="C:Golgi transport complex"/>
    <property type="evidence" value="ECO:0007669"/>
    <property type="project" value="InterPro"/>
</dbReference>
<dbReference type="GeneID" id="38124796"/>
<accession>A0A397HAM1</accession>
<evidence type="ECO:0000313" key="9">
    <source>
        <dbReference type="EMBL" id="RHZ58714.1"/>
    </source>
</evidence>
<keyword evidence="10" id="KW-1185">Reference proteome</keyword>
<dbReference type="PANTHER" id="PTHR31658:SF0">
    <property type="entry name" value="CONSERVED OLIGOMERIC GOLGI COMPLEX SUBUNIT 1"/>
    <property type="match status" value="1"/>
</dbReference>
<keyword evidence="7" id="KW-0472">Membrane</keyword>
<dbReference type="OrthoDB" id="46189at2759"/>
<sequence>MPSDGPDPQSLKSWQDAFQYPIPTVRRVEQELRRDIASNKERLRALVGTRYRELVGTAETIVLMNREIQEVDSTLADIGRRCNPRLIEKMHAHMNQIKDDAQDKGKKLALSTSVVQGIDSNTETERRALGAQLSLLHRCTQAIAYLLRKRGSPLLTAKLLVVSRLLHKTLSQQKTIPPFLDNLRNQLASLRRTLLKRVDKRLASAKSTVDDTIESLAAYCLATSSSSDDAIRHFHHVRLDVIGNQLELTEASGENVPSALQLYIQTLQMSKTLLSRRLSDVLNKLKTRPILADPDILSLDELSVDVLGRWVAADVKNFTPWIKLSELSKPEAEKTIKQWSRQAFDTFVKGCGHTLTDWHSFSELLALRRRTLELWLSSLGSTPTHAPLTVLEGIRSVFNERLSQILSGQAKELEQFGQGVASVITNWDTKEHVETLSLWDDELVNLDCSDGATAFKQTIADRLLGRDADVSAVLAKYVTWLAAIGKSKDYINEMKRVRWTDILEEGEEEDADMNITAILNDDDTALLKDALQQSVRESLNHLQSSFAEILKTFGSSNQHKKAAFLLKIIRLVRKDLPVDFISSDFLFSREIVPQLQQILTAQVVTLTDPLNIWPKRASPTTTILPGRSLWEGDPELPVQPSPATFKFLRRLVDTMDDYGLGFWDVSTTQVLKGGLRKELWATAATTLKALESVYNQEESTASKEAQTVENGDNGKTQQSEADVAIGAQNTDDYKLQLCFDLLYLSNALATAEPTQDSFSDAVQSLCSSLDSNPKTVKILEQRAHDYWKRTHLLFGLLAVGIEQS</sequence>
<dbReference type="VEuPathDB" id="FungiDB:CDV56_102822"/>
<dbReference type="Pfam" id="PF08700">
    <property type="entry name" value="VPS51_Exo84_N"/>
    <property type="match status" value="1"/>
</dbReference>
<evidence type="ECO:0000256" key="7">
    <source>
        <dbReference type="ARBA" id="ARBA00023136"/>
    </source>
</evidence>
<comment type="caution">
    <text evidence="9">The sequence shown here is derived from an EMBL/GenBank/DDBJ whole genome shotgun (WGS) entry which is preliminary data.</text>
</comment>
<dbReference type="GO" id="GO:0015031">
    <property type="term" value="P:protein transport"/>
    <property type="evidence" value="ECO:0007669"/>
    <property type="project" value="UniProtKB-KW"/>
</dbReference>
<gene>
    <name evidence="9" type="ORF">CDV56_102822</name>
</gene>
<reference evidence="9" key="1">
    <citation type="submission" date="2018-08" db="EMBL/GenBank/DDBJ databases">
        <title>Draft genome sequence of azole-resistant Aspergillus thermomutatus (Neosartorya pseudofischeri) strain HMR AF 39, isolated from a human nasal aspirate.</title>
        <authorList>
            <person name="Parent-Michaud M."/>
            <person name="Dufresne P.J."/>
            <person name="Fournier E."/>
            <person name="Martineau C."/>
            <person name="Moreira S."/>
            <person name="Perkins V."/>
            <person name="De Repentigny L."/>
            <person name="Dufresne S.F."/>
        </authorList>
    </citation>
    <scope>NUCLEOTIDE SEQUENCE [LARGE SCALE GENOMIC DNA]</scope>
    <source>
        <strain evidence="9">HMR AF 39</strain>
    </source>
</reference>
<name>A0A397HAM1_ASPTH</name>
<organism evidence="9 10">
    <name type="scientific">Aspergillus thermomutatus</name>
    <name type="common">Neosartorya pseudofischeri</name>
    <dbReference type="NCBI Taxonomy" id="41047"/>
    <lineage>
        <taxon>Eukaryota</taxon>
        <taxon>Fungi</taxon>
        <taxon>Dikarya</taxon>
        <taxon>Ascomycota</taxon>
        <taxon>Pezizomycotina</taxon>
        <taxon>Eurotiomycetes</taxon>
        <taxon>Eurotiomycetidae</taxon>
        <taxon>Eurotiales</taxon>
        <taxon>Aspergillaceae</taxon>
        <taxon>Aspergillus</taxon>
        <taxon>Aspergillus subgen. Fumigati</taxon>
    </lineage>
</organism>
<comment type="similarity">
    <text evidence="2">Belongs to the COG1 family.</text>
</comment>
<dbReference type="EMBL" id="NKHU02000066">
    <property type="protein sequence ID" value="RHZ58714.1"/>
    <property type="molecule type" value="Genomic_DNA"/>
</dbReference>